<dbReference type="InterPro" id="IPR029044">
    <property type="entry name" value="Nucleotide-diphossugar_trans"/>
</dbReference>
<dbReference type="EMBL" id="UINC01067143">
    <property type="protein sequence ID" value="SVB98533.1"/>
    <property type="molecule type" value="Genomic_DNA"/>
</dbReference>
<dbReference type="AlphaFoldDB" id="A0A382II33"/>
<evidence type="ECO:0000313" key="1">
    <source>
        <dbReference type="EMBL" id="SVB98533.1"/>
    </source>
</evidence>
<dbReference type="SUPFAM" id="SSF53448">
    <property type="entry name" value="Nucleotide-diphospho-sugar transferases"/>
    <property type="match status" value="1"/>
</dbReference>
<gene>
    <name evidence="1" type="ORF">METZ01_LOCUS251387</name>
</gene>
<proteinExistence type="predicted"/>
<name>A0A382II33_9ZZZZ</name>
<organism evidence="1">
    <name type="scientific">marine metagenome</name>
    <dbReference type="NCBI Taxonomy" id="408172"/>
    <lineage>
        <taxon>unclassified sequences</taxon>
        <taxon>metagenomes</taxon>
        <taxon>ecological metagenomes</taxon>
    </lineage>
</organism>
<reference evidence="1" key="1">
    <citation type="submission" date="2018-05" db="EMBL/GenBank/DDBJ databases">
        <authorList>
            <person name="Lanie J.A."/>
            <person name="Ng W.-L."/>
            <person name="Kazmierczak K.M."/>
            <person name="Andrzejewski T.M."/>
            <person name="Davidsen T.M."/>
            <person name="Wayne K.J."/>
            <person name="Tettelin H."/>
            <person name="Glass J.I."/>
            <person name="Rusch D."/>
            <person name="Podicherti R."/>
            <person name="Tsui H.-C.T."/>
            <person name="Winkler M.E."/>
        </authorList>
    </citation>
    <scope>NUCLEOTIDE SEQUENCE</scope>
</reference>
<accession>A0A382II33</accession>
<protein>
    <recommendedName>
        <fullName evidence="2">Glycosyltransferase 2-like domain-containing protein</fullName>
    </recommendedName>
</protein>
<dbReference type="Gene3D" id="3.90.550.10">
    <property type="entry name" value="Spore Coat Polysaccharide Biosynthesis Protein SpsA, Chain A"/>
    <property type="match status" value="1"/>
</dbReference>
<sequence>MTTYSLLCPTRSRATRAVEFAESAIRTAKHPERLELLFYLDDNDPELQSYYRGMDALKRHLVGAGNIQITEGPEVGVPRATNVLANKSKSEIILYTSDDQVYIDHGWDSRLDKEVAKYPDRIFCIWFNDGWESENFCTFPIVSRQWIETLGYFLFPFFEHFFTDTWIWMLAKSVDRAIYIPDVLIEHRHWKIGKSEKDETYERNATSNGDSRHARDRAVIDQFERYFLADVKLLQNSIR</sequence>
<evidence type="ECO:0008006" key="2">
    <source>
        <dbReference type="Google" id="ProtNLM"/>
    </source>
</evidence>